<evidence type="ECO:0000313" key="3">
    <source>
        <dbReference type="Proteomes" id="UP000027170"/>
    </source>
</evidence>
<gene>
    <name evidence="2" type="ORF">SALWKB29_1458</name>
</gene>
<dbReference type="InterPro" id="IPR015102">
    <property type="entry name" value="Tscrpt_reg_HTH_FeoC"/>
</dbReference>
<dbReference type="InterPro" id="IPR036388">
    <property type="entry name" value="WH-like_DNA-bd_sf"/>
</dbReference>
<protein>
    <recommendedName>
        <fullName evidence="1">Transcriptional regulator HTH-type FeoC domain-containing protein</fullName>
    </recommendedName>
</protein>
<dbReference type="AlphaFoldDB" id="A0A836MR26"/>
<evidence type="ECO:0000259" key="1">
    <source>
        <dbReference type="Pfam" id="PF09012"/>
    </source>
</evidence>
<keyword evidence="3" id="KW-1185">Reference proteome</keyword>
<organism evidence="2 3">
    <name type="scientific">Snodgrassella communis</name>
    <dbReference type="NCBI Taxonomy" id="2946699"/>
    <lineage>
        <taxon>Bacteria</taxon>
        <taxon>Pseudomonadati</taxon>
        <taxon>Pseudomonadota</taxon>
        <taxon>Betaproteobacteria</taxon>
        <taxon>Neisseriales</taxon>
        <taxon>Neisseriaceae</taxon>
        <taxon>Snodgrassella</taxon>
    </lineage>
</organism>
<dbReference type="InterPro" id="IPR036390">
    <property type="entry name" value="WH_DNA-bd_sf"/>
</dbReference>
<dbReference type="Proteomes" id="UP000027170">
    <property type="component" value="Unassembled WGS sequence"/>
</dbReference>
<dbReference type="OrthoDB" id="467062at2"/>
<comment type="caution">
    <text evidence="2">The sequence shown here is derived from an EMBL/GenBank/DDBJ whole genome shotgun (WGS) entry which is preliminary data.</text>
</comment>
<dbReference type="Gene3D" id="1.10.10.10">
    <property type="entry name" value="Winged helix-like DNA-binding domain superfamily/Winged helix DNA-binding domain"/>
    <property type="match status" value="1"/>
</dbReference>
<reference evidence="2 3" key="1">
    <citation type="submission" date="2014-03" db="EMBL/GenBank/DDBJ databases">
        <title>The genomes of two eusocial bee gut symbionts.</title>
        <authorList>
            <person name="Kwong W.K."/>
            <person name="Engel P."/>
            <person name="Koch H."/>
            <person name="Moran N.A."/>
        </authorList>
    </citation>
    <scope>NUCLEOTIDE SEQUENCE [LARGE SCALE GENOMIC DNA]</scope>
    <source>
        <strain evidence="3">wkB29</strain>
    </source>
</reference>
<proteinExistence type="predicted"/>
<feature type="domain" description="Transcriptional regulator HTH-type FeoC" evidence="1">
    <location>
        <begin position="4"/>
        <end position="74"/>
    </location>
</feature>
<dbReference type="RefSeq" id="WP_080701825.1">
    <property type="nucleotide sequence ID" value="NZ_CAJZCC010000010.1"/>
</dbReference>
<dbReference type="EMBL" id="JFZV01000006">
    <property type="protein sequence ID" value="KDN14668.1"/>
    <property type="molecule type" value="Genomic_DNA"/>
</dbReference>
<accession>A0A836MR26</accession>
<sequence length="93" mass="10451">MLITAIRDYLHTIGQASLQDLARHFQVQESAMEQMLAFWLRKGTIRQLTPSQPACNQNKCSDCIACPDGVKKIYQITTSPHTTIPINPINHST</sequence>
<name>A0A836MR26_9NEIS</name>
<dbReference type="SUPFAM" id="SSF46785">
    <property type="entry name" value="Winged helix' DNA-binding domain"/>
    <property type="match status" value="1"/>
</dbReference>
<dbReference type="GeneID" id="75157223"/>
<evidence type="ECO:0000313" key="2">
    <source>
        <dbReference type="EMBL" id="KDN14668.1"/>
    </source>
</evidence>
<dbReference type="Pfam" id="PF09012">
    <property type="entry name" value="FeoC"/>
    <property type="match status" value="1"/>
</dbReference>